<dbReference type="InterPro" id="IPR008284">
    <property type="entry name" value="MoCF_biosynth_CS"/>
</dbReference>
<dbReference type="PROSITE" id="PS01078">
    <property type="entry name" value="MOCF_BIOSYNTHESIS_1"/>
    <property type="match status" value="1"/>
</dbReference>
<dbReference type="GO" id="GO:0061598">
    <property type="term" value="F:molybdopterin adenylyltransferase activity"/>
    <property type="evidence" value="ECO:0007669"/>
    <property type="project" value="UniProtKB-EC"/>
</dbReference>
<evidence type="ECO:0000256" key="1">
    <source>
        <dbReference type="ARBA" id="ARBA00005046"/>
    </source>
</evidence>
<dbReference type="InterPro" id="IPR012245">
    <property type="entry name" value="MoaB"/>
</dbReference>
<comment type="function">
    <text evidence="7">May be involved in the biosynthesis of molybdopterin.</text>
</comment>
<dbReference type="InterPro" id="IPR051920">
    <property type="entry name" value="MPT_Adenylyltrnsfr/MoaC-Rel"/>
</dbReference>
<evidence type="ECO:0000313" key="10">
    <source>
        <dbReference type="Proteomes" id="UP000287853"/>
    </source>
</evidence>
<evidence type="ECO:0000256" key="6">
    <source>
        <dbReference type="ARBA" id="ARBA00058212"/>
    </source>
</evidence>
<evidence type="ECO:0000313" key="9">
    <source>
        <dbReference type="EMBL" id="RWX43585.1"/>
    </source>
</evidence>
<dbReference type="SMART" id="SM00852">
    <property type="entry name" value="MoCF_biosynth"/>
    <property type="match status" value="1"/>
</dbReference>
<dbReference type="PANTHER" id="PTHR43764:SF1">
    <property type="entry name" value="MOLYBDOPTERIN MOLYBDOTRANSFERASE"/>
    <property type="match status" value="1"/>
</dbReference>
<comment type="function">
    <text evidence="6">Catalyzes the adenylation of molybdopterin as part of the biosynthesis of the molybdenum-cofactor.</text>
</comment>
<comment type="caution">
    <text evidence="9">The sequence shown here is derived from an EMBL/GenBank/DDBJ whole genome shotgun (WGS) entry which is preliminary data.</text>
</comment>
<evidence type="ECO:0000256" key="3">
    <source>
        <dbReference type="ARBA" id="ARBA00015262"/>
    </source>
</evidence>
<keyword evidence="9" id="KW-0808">Transferase</keyword>
<sequence length="172" mass="18455">MNTTPYTCGVLTLSDKGARGEREDTSGPMLQQLLTEQGFKVTAYQIIPDQQLLIEAILTNWVDEKGIDLIITTGGTGVSPSDRTPEATRQIIDLEIPGIGEAMRQASLAKTPHAIWSRGIAGIRKESLIINLPGSEKGAKENIEVILPALAHGVYKLKGGTADCGQKMGEED</sequence>
<feature type="domain" description="MoaB/Mog" evidence="8">
    <location>
        <begin position="9"/>
        <end position="153"/>
    </location>
</feature>
<evidence type="ECO:0000256" key="4">
    <source>
        <dbReference type="ARBA" id="ARBA00023150"/>
    </source>
</evidence>
<protein>
    <recommendedName>
        <fullName evidence="3 7">Molybdenum cofactor biosynthesis protein B</fullName>
    </recommendedName>
</protein>
<proteinExistence type="inferred from homology"/>
<dbReference type="PIRSF" id="PIRSF006443">
    <property type="entry name" value="MoaB"/>
    <property type="match status" value="1"/>
</dbReference>
<reference evidence="9 10" key="1">
    <citation type="submission" date="2017-01" db="EMBL/GenBank/DDBJ databases">
        <title>The cable genome- insights into the physiology and evolution of filamentous bacteria capable of sulfide oxidation via long distance electron transfer.</title>
        <authorList>
            <person name="Schreiber L."/>
            <person name="Bjerg J.T."/>
            <person name="Boggild A."/>
            <person name="Van De Vossenberg J."/>
            <person name="Meysman F."/>
            <person name="Nielsen L.P."/>
            <person name="Schramm A."/>
            <person name="Kjeldsen K.U."/>
        </authorList>
    </citation>
    <scope>NUCLEOTIDE SEQUENCE [LARGE SCALE GENOMIC DNA]</scope>
    <source>
        <strain evidence="9">MCF</strain>
    </source>
</reference>
<dbReference type="Pfam" id="PF00994">
    <property type="entry name" value="MoCF_biosynth"/>
    <property type="match status" value="1"/>
</dbReference>
<evidence type="ECO:0000256" key="7">
    <source>
        <dbReference type="PIRNR" id="PIRNR006443"/>
    </source>
</evidence>
<dbReference type="EMBL" id="MTKO01000116">
    <property type="protein sequence ID" value="RWX43585.1"/>
    <property type="molecule type" value="Genomic_DNA"/>
</dbReference>
<dbReference type="InterPro" id="IPR001453">
    <property type="entry name" value="MoaB/Mog_dom"/>
</dbReference>
<dbReference type="Gene3D" id="3.40.980.10">
    <property type="entry name" value="MoaB/Mog-like domain"/>
    <property type="match status" value="1"/>
</dbReference>
<comment type="similarity">
    <text evidence="2 7">Belongs to the MoaB/Mog family.</text>
</comment>
<comment type="pathway">
    <text evidence="1 7">Cofactor biosynthesis; molybdopterin biosynthesis.</text>
</comment>
<comment type="catalytic activity">
    <reaction evidence="5">
        <text>molybdopterin + ATP + H(+) = adenylyl-molybdopterin + diphosphate</text>
        <dbReference type="Rhea" id="RHEA:31331"/>
        <dbReference type="ChEBI" id="CHEBI:15378"/>
        <dbReference type="ChEBI" id="CHEBI:30616"/>
        <dbReference type="ChEBI" id="CHEBI:33019"/>
        <dbReference type="ChEBI" id="CHEBI:58698"/>
        <dbReference type="ChEBI" id="CHEBI:62727"/>
        <dbReference type="EC" id="2.7.7.75"/>
    </reaction>
</comment>
<dbReference type="Proteomes" id="UP000287853">
    <property type="component" value="Unassembled WGS sequence"/>
</dbReference>
<name>A0A3S3QG43_9BACT</name>
<dbReference type="NCBIfam" id="TIGR00177">
    <property type="entry name" value="molyb_syn"/>
    <property type="match status" value="1"/>
</dbReference>
<evidence type="ECO:0000256" key="5">
    <source>
        <dbReference type="ARBA" id="ARBA00051131"/>
    </source>
</evidence>
<evidence type="ECO:0000256" key="2">
    <source>
        <dbReference type="ARBA" id="ARBA00006112"/>
    </source>
</evidence>
<dbReference type="SUPFAM" id="SSF53218">
    <property type="entry name" value="Molybdenum cofactor biosynthesis proteins"/>
    <property type="match status" value="1"/>
</dbReference>
<dbReference type="GO" id="GO:0006777">
    <property type="term" value="P:Mo-molybdopterin cofactor biosynthetic process"/>
    <property type="evidence" value="ECO:0007669"/>
    <property type="project" value="UniProtKB-UniRule"/>
</dbReference>
<accession>A0A3S3QG43</accession>
<dbReference type="AlphaFoldDB" id="A0A3S3QG43"/>
<keyword evidence="4 7" id="KW-0501">Molybdenum cofactor biosynthesis</keyword>
<dbReference type="UniPathway" id="UPA00344"/>
<dbReference type="CDD" id="cd00886">
    <property type="entry name" value="MogA_MoaB"/>
    <property type="match status" value="1"/>
</dbReference>
<organism evidence="9 10">
    <name type="scientific">Candidatus Electrothrix aarhusensis</name>
    <dbReference type="NCBI Taxonomy" id="1859131"/>
    <lineage>
        <taxon>Bacteria</taxon>
        <taxon>Pseudomonadati</taxon>
        <taxon>Thermodesulfobacteriota</taxon>
        <taxon>Desulfobulbia</taxon>
        <taxon>Desulfobulbales</taxon>
        <taxon>Desulfobulbaceae</taxon>
        <taxon>Candidatus Electrothrix</taxon>
    </lineage>
</organism>
<gene>
    <name evidence="9" type="ORF">H206_03201</name>
</gene>
<dbReference type="InterPro" id="IPR036425">
    <property type="entry name" value="MoaB/Mog-like_dom_sf"/>
</dbReference>
<dbReference type="PANTHER" id="PTHR43764">
    <property type="entry name" value="MOLYBDENUM COFACTOR BIOSYNTHESIS"/>
    <property type="match status" value="1"/>
</dbReference>
<evidence type="ECO:0000259" key="8">
    <source>
        <dbReference type="SMART" id="SM00852"/>
    </source>
</evidence>
<keyword evidence="10" id="KW-1185">Reference proteome</keyword>
<keyword evidence="9" id="KW-0548">Nucleotidyltransferase</keyword>